<feature type="transmembrane region" description="Helical" evidence="9">
    <location>
        <begin position="193"/>
        <end position="212"/>
    </location>
</feature>
<feature type="transmembrane region" description="Helical" evidence="9">
    <location>
        <begin position="74"/>
        <end position="94"/>
    </location>
</feature>
<keyword evidence="7 9" id="KW-1133">Transmembrane helix</keyword>
<evidence type="ECO:0000313" key="10">
    <source>
        <dbReference type="EMBL" id="SHE93803.1"/>
    </source>
</evidence>
<dbReference type="GO" id="GO:0005524">
    <property type="term" value="F:ATP binding"/>
    <property type="evidence" value="ECO:0007669"/>
    <property type="project" value="UniProtKB-KW"/>
</dbReference>
<feature type="transmembrane region" description="Helical" evidence="9">
    <location>
        <begin position="319"/>
        <end position="346"/>
    </location>
</feature>
<evidence type="ECO:0000256" key="4">
    <source>
        <dbReference type="ARBA" id="ARBA00022692"/>
    </source>
</evidence>
<keyword evidence="4 9" id="KW-0812">Transmembrane</keyword>
<keyword evidence="6 9" id="KW-0067">ATP-binding</keyword>
<dbReference type="Gene3D" id="1.20.1250.20">
    <property type="entry name" value="MFS general substrate transporter like domains"/>
    <property type="match status" value="1"/>
</dbReference>
<feature type="transmembrane region" description="Helical" evidence="9">
    <location>
        <begin position="21"/>
        <end position="42"/>
    </location>
</feature>
<dbReference type="RefSeq" id="WP_073060241.1">
    <property type="nucleotide sequence ID" value="NZ_FQUS01000004.1"/>
</dbReference>
<evidence type="ECO:0000256" key="6">
    <source>
        <dbReference type="ARBA" id="ARBA00022840"/>
    </source>
</evidence>
<feature type="transmembrane region" description="Helical" evidence="9">
    <location>
        <begin position="385"/>
        <end position="405"/>
    </location>
</feature>
<evidence type="ECO:0000313" key="11">
    <source>
        <dbReference type="Proteomes" id="UP000184041"/>
    </source>
</evidence>
<feature type="transmembrane region" description="Helical" evidence="9">
    <location>
        <begin position="130"/>
        <end position="151"/>
    </location>
</feature>
<evidence type="ECO:0000256" key="2">
    <source>
        <dbReference type="ARBA" id="ARBA00007127"/>
    </source>
</evidence>
<evidence type="ECO:0000256" key="5">
    <source>
        <dbReference type="ARBA" id="ARBA00022741"/>
    </source>
</evidence>
<accession>A0A1M4XKL5</accession>
<feature type="transmembrane region" description="Helical" evidence="9">
    <location>
        <begin position="249"/>
        <end position="267"/>
    </location>
</feature>
<dbReference type="Proteomes" id="UP000184041">
    <property type="component" value="Unassembled WGS sequence"/>
</dbReference>
<comment type="similarity">
    <text evidence="2 9">Belongs to the ADP/ATP translocase tlc family.</text>
</comment>
<keyword evidence="3 9" id="KW-0813">Transport</keyword>
<dbReference type="PANTHER" id="PTHR31187">
    <property type="match status" value="1"/>
</dbReference>
<dbReference type="InterPro" id="IPR036259">
    <property type="entry name" value="MFS_trans_sf"/>
</dbReference>
<dbReference type="AlphaFoldDB" id="A0A1M4XKL5"/>
<sequence length="447" mass="49289">MSKKSFLNRIYKHFFDIRKNEWPTALLMSTFFFMVIATFWILKPMKRGLLVSYYQNTPLQLLGTSFSGAEVEQLAKVVNMFVVYGVVVLFTILSRKFSRRSINLILCLIFSGLFVLFANLMREPAAGVSWSFYVLGDMFNSALLTFFWAFSNDIFSADQAKRTYGIVGLGGIVGGMVGSSVVAGFVGEWGRPTLLYVCLVPMAVMIVIGYIVDQRESEAGSEEETSVCTENNKSNAAFEGARLVINSKYLLAIVGLIGLYEIVSNIVDFQLSATIAAQVTGDLNRDAYFGYVGQVTGILSFVVQLFLTSFIMKRYGVGIALLFLPVAITLGSIGFLVLPSLLFATIMSASDNSLNYSINQSAKEALYTPTSKDIKYKAKAFIDMFVQRSAKVMAVVLNLVVAYYVGIANVRWLSLAALIILMGWILVVRFAGSEFKEKASEKGASDS</sequence>
<evidence type="ECO:0000256" key="9">
    <source>
        <dbReference type="RuleBase" id="RU363121"/>
    </source>
</evidence>
<feature type="transmembrane region" description="Helical" evidence="9">
    <location>
        <begin position="163"/>
        <end position="187"/>
    </location>
</feature>
<dbReference type="SUPFAM" id="SSF103473">
    <property type="entry name" value="MFS general substrate transporter"/>
    <property type="match status" value="1"/>
</dbReference>
<evidence type="ECO:0000256" key="1">
    <source>
        <dbReference type="ARBA" id="ARBA00004141"/>
    </source>
</evidence>
<name>A0A1M4XKL5_9BACT</name>
<evidence type="ECO:0000256" key="3">
    <source>
        <dbReference type="ARBA" id="ARBA00022448"/>
    </source>
</evidence>
<gene>
    <name evidence="10" type="ORF">SAMN05443144_104146</name>
</gene>
<dbReference type="InterPro" id="IPR004667">
    <property type="entry name" value="ADP_ATP_car_bac_type"/>
</dbReference>
<feature type="transmembrane region" description="Helical" evidence="9">
    <location>
        <begin position="101"/>
        <end position="118"/>
    </location>
</feature>
<dbReference type="OrthoDB" id="1491866at2"/>
<dbReference type="EMBL" id="FQUS01000004">
    <property type="protein sequence ID" value="SHE93803.1"/>
    <property type="molecule type" value="Genomic_DNA"/>
</dbReference>
<proteinExistence type="inferred from homology"/>
<feature type="transmembrane region" description="Helical" evidence="9">
    <location>
        <begin position="412"/>
        <end position="432"/>
    </location>
</feature>
<dbReference type="Pfam" id="PF03219">
    <property type="entry name" value="TLC"/>
    <property type="match status" value="1"/>
</dbReference>
<dbReference type="GO" id="GO:0016020">
    <property type="term" value="C:membrane"/>
    <property type="evidence" value="ECO:0007669"/>
    <property type="project" value="UniProtKB-SubCell"/>
</dbReference>
<evidence type="ECO:0000256" key="8">
    <source>
        <dbReference type="ARBA" id="ARBA00023136"/>
    </source>
</evidence>
<organism evidence="10 11">
    <name type="scientific">Fodinibius roseus</name>
    <dbReference type="NCBI Taxonomy" id="1194090"/>
    <lineage>
        <taxon>Bacteria</taxon>
        <taxon>Pseudomonadati</taxon>
        <taxon>Balneolota</taxon>
        <taxon>Balneolia</taxon>
        <taxon>Balneolales</taxon>
        <taxon>Balneolaceae</taxon>
        <taxon>Fodinibius</taxon>
    </lineage>
</organism>
<protein>
    <recommendedName>
        <fullName evidence="9">ADP,ATP carrier protein</fullName>
    </recommendedName>
</protein>
<comment type="subcellular location">
    <subcellularLocation>
        <location evidence="1 9">Membrane</location>
        <topology evidence="1 9">Multi-pass membrane protein</topology>
    </subcellularLocation>
</comment>
<keyword evidence="8 9" id="KW-0472">Membrane</keyword>
<reference evidence="10 11" key="1">
    <citation type="submission" date="2016-11" db="EMBL/GenBank/DDBJ databases">
        <authorList>
            <person name="Jaros S."/>
            <person name="Januszkiewicz K."/>
            <person name="Wedrychowicz H."/>
        </authorList>
    </citation>
    <scope>NUCLEOTIDE SEQUENCE [LARGE SCALE GENOMIC DNA]</scope>
    <source>
        <strain evidence="10 11">DSM 21986</strain>
    </source>
</reference>
<evidence type="ECO:0000256" key="7">
    <source>
        <dbReference type="ARBA" id="ARBA00022989"/>
    </source>
</evidence>
<keyword evidence="11" id="KW-1185">Reference proteome</keyword>
<dbReference type="GO" id="GO:0005471">
    <property type="term" value="F:ATP:ADP antiporter activity"/>
    <property type="evidence" value="ECO:0007669"/>
    <property type="project" value="InterPro"/>
</dbReference>
<feature type="transmembrane region" description="Helical" evidence="9">
    <location>
        <begin position="287"/>
        <end position="307"/>
    </location>
</feature>
<dbReference type="PANTHER" id="PTHR31187:SF1">
    <property type="entry name" value="ADP,ATP CARRIER PROTEIN 1"/>
    <property type="match status" value="1"/>
</dbReference>
<keyword evidence="5 9" id="KW-0547">Nucleotide-binding</keyword>